<accession>A0A6J4KQK3</accession>
<feature type="non-terminal residue" evidence="2">
    <location>
        <position position="1"/>
    </location>
</feature>
<name>A0A6J4KQK3_9HYPH</name>
<feature type="region of interest" description="Disordered" evidence="1">
    <location>
        <begin position="206"/>
        <end position="238"/>
    </location>
</feature>
<dbReference type="AlphaFoldDB" id="A0A6J4KQK3"/>
<feature type="compositionally biased region" description="Basic and acidic residues" evidence="1">
    <location>
        <begin position="81"/>
        <end position="90"/>
    </location>
</feature>
<gene>
    <name evidence="2" type="ORF">AVDCRST_MAG90-538</name>
</gene>
<feature type="region of interest" description="Disordered" evidence="1">
    <location>
        <begin position="41"/>
        <end position="60"/>
    </location>
</feature>
<proteinExistence type="predicted"/>
<evidence type="ECO:0000313" key="2">
    <source>
        <dbReference type="EMBL" id="CAA9312448.1"/>
    </source>
</evidence>
<feature type="compositionally biased region" description="Basic and acidic residues" evidence="1">
    <location>
        <begin position="101"/>
        <end position="120"/>
    </location>
</feature>
<organism evidence="2">
    <name type="scientific">uncultured Microvirga sp</name>
    <dbReference type="NCBI Taxonomy" id="412392"/>
    <lineage>
        <taxon>Bacteria</taxon>
        <taxon>Pseudomonadati</taxon>
        <taxon>Pseudomonadota</taxon>
        <taxon>Alphaproteobacteria</taxon>
        <taxon>Hyphomicrobiales</taxon>
        <taxon>Methylobacteriaceae</taxon>
        <taxon>Microvirga</taxon>
        <taxon>environmental samples</taxon>
    </lineage>
</organism>
<sequence length="238" mass="26201">HHRGRHRRQFLHQPVPVCPHGLRCGARHHPGVADLGIAERRRGVEPARPGEDAPGIRRLGQGARKRRVLWQPWRRHDAASLGRAVHDPNRHQGHACAVPRRGGDHSGDARRRRDDRDRQPRIVYGGHRVRADARARGHLARALADAAGRADHGRGRGAGFRRHLLGRLCAASRDAAADRRQALGCAARHRRGARGEIALRGRGRALDRLDPRGGPGLRGKRADAVAGDGQDLRRKAGL</sequence>
<evidence type="ECO:0000256" key="1">
    <source>
        <dbReference type="SAM" id="MobiDB-lite"/>
    </source>
</evidence>
<dbReference type="EMBL" id="CADCUC010000098">
    <property type="protein sequence ID" value="CAA9312448.1"/>
    <property type="molecule type" value="Genomic_DNA"/>
</dbReference>
<feature type="compositionally biased region" description="Basic and acidic residues" evidence="1">
    <location>
        <begin position="41"/>
        <end position="55"/>
    </location>
</feature>
<feature type="non-terminal residue" evidence="2">
    <location>
        <position position="238"/>
    </location>
</feature>
<protein>
    <submittedName>
        <fullName evidence="2">BUG/TctC family periplasmic protein</fullName>
    </submittedName>
</protein>
<reference evidence="2" key="1">
    <citation type="submission" date="2020-02" db="EMBL/GenBank/DDBJ databases">
        <authorList>
            <person name="Meier V. D."/>
        </authorList>
    </citation>
    <scope>NUCLEOTIDE SEQUENCE</scope>
    <source>
        <strain evidence="2">AVDCRST_MAG90</strain>
    </source>
</reference>
<feature type="region of interest" description="Disordered" evidence="1">
    <location>
        <begin position="81"/>
        <end position="122"/>
    </location>
</feature>